<dbReference type="RefSeq" id="WP_406794750.1">
    <property type="nucleotide sequence ID" value="NZ_JBJHZX010000075.1"/>
</dbReference>
<keyword evidence="3" id="KW-1185">Reference proteome</keyword>
<dbReference type="Pfam" id="PF13592">
    <property type="entry name" value="HTH_33"/>
    <property type="match status" value="1"/>
</dbReference>
<feature type="domain" description="Winged helix-turn helix" evidence="1">
    <location>
        <begin position="25"/>
        <end position="77"/>
    </location>
</feature>
<name>A0ABW8SRF1_9CLOT</name>
<protein>
    <submittedName>
        <fullName evidence="2">Winged helix-turn-helix domain-containing protein</fullName>
    </submittedName>
</protein>
<organism evidence="2 3">
    <name type="scientific">Candidatus Clostridium eludens</name>
    <dbReference type="NCBI Taxonomy" id="3381663"/>
    <lineage>
        <taxon>Bacteria</taxon>
        <taxon>Bacillati</taxon>
        <taxon>Bacillota</taxon>
        <taxon>Clostridia</taxon>
        <taxon>Eubacteriales</taxon>
        <taxon>Clostridiaceae</taxon>
        <taxon>Clostridium</taxon>
    </lineage>
</organism>
<dbReference type="EMBL" id="JBJHZX010000075">
    <property type="protein sequence ID" value="MFL0198640.1"/>
    <property type="molecule type" value="Genomic_DNA"/>
</dbReference>
<accession>A0ABW8SRF1</accession>
<dbReference type="Proteomes" id="UP001623660">
    <property type="component" value="Unassembled WGS sequence"/>
</dbReference>
<sequence>MTPEEDKEFLEHFREQALAGEILEVSEIITAYSNKLNKKVSKSIVYDLSHRNGWRKVMPRSKHPNKADDEAIEAYKKMLGKADELEKYRTRVNKSFRLMFQDEVSFGRINKPKRCWCKGNIRPTVPCHRIREYTYAYGAVSPLDGDMVSLVLPRCNTECMNIFLAEVSNQYPDDYILMVTDNAG</sequence>
<reference evidence="2 3" key="1">
    <citation type="submission" date="2024-11" db="EMBL/GenBank/DDBJ databases">
        <authorList>
            <person name="Heng Y.C."/>
            <person name="Lim A.C.H."/>
            <person name="Lee J.K.Y."/>
            <person name="Kittelmann S."/>
        </authorList>
    </citation>
    <scope>NUCLEOTIDE SEQUENCE [LARGE SCALE GENOMIC DNA]</scope>
    <source>
        <strain evidence="2 3">WILCCON 0269</strain>
    </source>
</reference>
<dbReference type="InterPro" id="IPR025959">
    <property type="entry name" value="Winged_HTH_dom"/>
</dbReference>
<gene>
    <name evidence="2" type="ORF">ACJDU8_24245</name>
</gene>
<evidence type="ECO:0000313" key="3">
    <source>
        <dbReference type="Proteomes" id="UP001623660"/>
    </source>
</evidence>
<proteinExistence type="predicted"/>
<evidence type="ECO:0000259" key="1">
    <source>
        <dbReference type="Pfam" id="PF13592"/>
    </source>
</evidence>
<evidence type="ECO:0000313" key="2">
    <source>
        <dbReference type="EMBL" id="MFL0198640.1"/>
    </source>
</evidence>
<comment type="caution">
    <text evidence="2">The sequence shown here is derived from an EMBL/GenBank/DDBJ whole genome shotgun (WGS) entry which is preliminary data.</text>
</comment>